<dbReference type="RefSeq" id="WP_382225690.1">
    <property type="nucleotide sequence ID" value="NZ_JBHTCA010000015.1"/>
</dbReference>
<dbReference type="Proteomes" id="UP001596501">
    <property type="component" value="Unassembled WGS sequence"/>
</dbReference>
<evidence type="ECO:0000259" key="4">
    <source>
        <dbReference type="Pfam" id="PF03328"/>
    </source>
</evidence>
<keyword evidence="3 5" id="KW-0456">Lyase</keyword>
<dbReference type="InterPro" id="IPR040442">
    <property type="entry name" value="Pyrv_kinase-like_dom_sf"/>
</dbReference>
<dbReference type="PANTHER" id="PTHR30502:SF0">
    <property type="entry name" value="PHOSPHOENOLPYRUVATE CARBOXYLASE FAMILY PROTEIN"/>
    <property type="match status" value="1"/>
</dbReference>
<keyword evidence="6" id="KW-1185">Reference proteome</keyword>
<dbReference type="SUPFAM" id="SSF51621">
    <property type="entry name" value="Phosphoenolpyruvate/pyruvate domain"/>
    <property type="match status" value="1"/>
</dbReference>
<dbReference type="InterPro" id="IPR050251">
    <property type="entry name" value="HpcH-HpaI_aldolase"/>
</dbReference>
<dbReference type="InterPro" id="IPR015813">
    <property type="entry name" value="Pyrv/PenolPyrv_kinase-like_dom"/>
</dbReference>
<gene>
    <name evidence="5" type="ORF">ACFQPB_16705</name>
</gene>
<evidence type="ECO:0000256" key="2">
    <source>
        <dbReference type="ARBA" id="ARBA00022723"/>
    </source>
</evidence>
<accession>A0ABW2QMA2</accession>
<evidence type="ECO:0000256" key="1">
    <source>
        <dbReference type="ARBA" id="ARBA00005568"/>
    </source>
</evidence>
<proteinExistence type="inferred from homology"/>
<protein>
    <submittedName>
        <fullName evidence="5">Aldolase/citrate lyase family protein</fullName>
    </submittedName>
</protein>
<dbReference type="Pfam" id="PF03328">
    <property type="entry name" value="HpcH_HpaI"/>
    <property type="match status" value="1"/>
</dbReference>
<reference evidence="6" key="1">
    <citation type="journal article" date="2019" name="Int. J. Syst. Evol. Microbiol.">
        <title>The Global Catalogue of Microorganisms (GCM) 10K type strain sequencing project: providing services to taxonomists for standard genome sequencing and annotation.</title>
        <authorList>
            <consortium name="The Broad Institute Genomics Platform"/>
            <consortium name="The Broad Institute Genome Sequencing Center for Infectious Disease"/>
            <person name="Wu L."/>
            <person name="Ma J."/>
        </authorList>
    </citation>
    <scope>NUCLEOTIDE SEQUENCE [LARGE SCALE GENOMIC DNA]</scope>
    <source>
        <strain evidence="6">CGMCC 1.12371</strain>
    </source>
</reference>
<feature type="domain" description="HpcH/HpaI aldolase/citrate lyase" evidence="4">
    <location>
        <begin position="18"/>
        <end position="250"/>
    </location>
</feature>
<evidence type="ECO:0000313" key="6">
    <source>
        <dbReference type="Proteomes" id="UP001596501"/>
    </source>
</evidence>
<comment type="similarity">
    <text evidence="1">Belongs to the HpcH/HpaI aldolase family.</text>
</comment>
<dbReference type="InterPro" id="IPR005000">
    <property type="entry name" value="Aldolase/citrate-lyase_domain"/>
</dbReference>
<keyword evidence="2" id="KW-0479">Metal-binding</keyword>
<dbReference type="PANTHER" id="PTHR30502">
    <property type="entry name" value="2-KETO-3-DEOXY-L-RHAMNONATE ALDOLASE"/>
    <property type="match status" value="1"/>
</dbReference>
<name>A0ABW2QMA2_9BURK</name>
<sequence length="270" mass="28836">MHTPTNPFKQAMREQRAQIGLWVGLADAYVAELLATAGFDWLLLDAEHGPNDIRTLLAQLQAVQAYPSHPIVRVPVGDVALIKRVLDIGAQTVLVPMVDTAEQADLMARAMHYPQPEDPDGIAGIRGMAGARGSRWGLYPRYVHEANAQACLLVQAETVLAMDNLDAIAATPGVDGVFIGPADLSASMRHPGNPNHPAVKAAIDDGIQRILKAGKAPGILSLDEGQAQHWLDRGARFVAVGMDTVMLANAARQLRQRFAGAAPVPVVTGY</sequence>
<organism evidence="5 6">
    <name type="scientific">Hydrogenophaga atypica</name>
    <dbReference type="NCBI Taxonomy" id="249409"/>
    <lineage>
        <taxon>Bacteria</taxon>
        <taxon>Pseudomonadati</taxon>
        <taxon>Pseudomonadota</taxon>
        <taxon>Betaproteobacteria</taxon>
        <taxon>Burkholderiales</taxon>
        <taxon>Comamonadaceae</taxon>
        <taxon>Hydrogenophaga</taxon>
    </lineage>
</organism>
<dbReference type="Gene3D" id="3.20.20.60">
    <property type="entry name" value="Phosphoenolpyruvate-binding domains"/>
    <property type="match status" value="1"/>
</dbReference>
<dbReference type="EMBL" id="JBHTCA010000015">
    <property type="protein sequence ID" value="MFC7410508.1"/>
    <property type="molecule type" value="Genomic_DNA"/>
</dbReference>
<comment type="caution">
    <text evidence="5">The sequence shown here is derived from an EMBL/GenBank/DDBJ whole genome shotgun (WGS) entry which is preliminary data.</text>
</comment>
<dbReference type="GO" id="GO:0016829">
    <property type="term" value="F:lyase activity"/>
    <property type="evidence" value="ECO:0007669"/>
    <property type="project" value="UniProtKB-KW"/>
</dbReference>
<evidence type="ECO:0000256" key="3">
    <source>
        <dbReference type="ARBA" id="ARBA00023239"/>
    </source>
</evidence>
<evidence type="ECO:0000313" key="5">
    <source>
        <dbReference type="EMBL" id="MFC7410508.1"/>
    </source>
</evidence>